<dbReference type="OrthoDB" id="431929at2759"/>
<gene>
    <name evidence="7" type="primary">ZFAND1</name>
    <name evidence="7" type="ORF">A0H81_04720</name>
</gene>
<evidence type="ECO:0000313" key="8">
    <source>
        <dbReference type="Proteomes" id="UP000092993"/>
    </source>
</evidence>
<dbReference type="Pfam" id="PF01428">
    <property type="entry name" value="zf-AN1"/>
    <property type="match status" value="1"/>
</dbReference>
<dbReference type="SMART" id="SM00154">
    <property type="entry name" value="ZnF_AN1"/>
    <property type="match status" value="2"/>
</dbReference>
<sequence>MDMPSIGAHCSVSSCNVNDFLPIRCKCEHLFCKDHILPESHSCPVDPSARDSVIPFPRLHRCAAVNCSKPSLDSYVSDSADVVGRTPAVCVRCQLSFCAVHRDAKAHSCAAIDPSATSSTNETARAMLAKYFPPVSGSTKTPRSSKPSVNPKKAAQLCQVELMKMRHHAQPGDPKDKGSSVLLEQRIHLMIRRADDNLPERSFWFRKTIGTGRVIDLLASHFALSISDSSPLYLAKNMPNEGGPEHLRTDLLLSAQVEDGSHLLLTRKV</sequence>
<accession>A0A1C7MKB6</accession>
<evidence type="ECO:0000313" key="7">
    <source>
        <dbReference type="EMBL" id="OBZ75474.1"/>
    </source>
</evidence>
<evidence type="ECO:0000259" key="6">
    <source>
        <dbReference type="PROSITE" id="PS51039"/>
    </source>
</evidence>
<feature type="domain" description="AN1-type" evidence="6">
    <location>
        <begin position="4"/>
        <end position="51"/>
    </location>
</feature>
<dbReference type="PANTHER" id="PTHR14677:SF20">
    <property type="entry name" value="ZINC FINGER AN1-TYPE CONTAINING 2A-RELATED"/>
    <property type="match status" value="1"/>
</dbReference>
<dbReference type="Gene3D" id="4.10.1110.10">
    <property type="entry name" value="AN1-like Zinc finger"/>
    <property type="match status" value="2"/>
</dbReference>
<dbReference type="GO" id="GO:0008270">
    <property type="term" value="F:zinc ion binding"/>
    <property type="evidence" value="ECO:0007669"/>
    <property type="project" value="UniProtKB-KW"/>
</dbReference>
<name>A0A1C7MKB6_GRIFR</name>
<dbReference type="Proteomes" id="UP000092993">
    <property type="component" value="Unassembled WGS sequence"/>
</dbReference>
<evidence type="ECO:0000256" key="3">
    <source>
        <dbReference type="ARBA" id="ARBA00022833"/>
    </source>
</evidence>
<dbReference type="InterPro" id="IPR035896">
    <property type="entry name" value="AN1-like_Znf"/>
</dbReference>
<keyword evidence="8" id="KW-1185">Reference proteome</keyword>
<dbReference type="OMA" id="KHIENNC"/>
<keyword evidence="1" id="KW-0479">Metal-binding</keyword>
<protein>
    <submittedName>
        <fullName evidence="7">AN1-type zinc finger protein 1</fullName>
    </submittedName>
</protein>
<dbReference type="InterPro" id="IPR000058">
    <property type="entry name" value="Znf_AN1"/>
</dbReference>
<feature type="compositionally biased region" description="Polar residues" evidence="5">
    <location>
        <begin position="136"/>
        <end position="148"/>
    </location>
</feature>
<proteinExistence type="predicted"/>
<feature type="region of interest" description="Disordered" evidence="5">
    <location>
        <begin position="133"/>
        <end position="152"/>
    </location>
</feature>
<dbReference type="PROSITE" id="PS51039">
    <property type="entry name" value="ZF_AN1"/>
    <property type="match status" value="1"/>
</dbReference>
<dbReference type="AlphaFoldDB" id="A0A1C7MKB6"/>
<evidence type="ECO:0000256" key="5">
    <source>
        <dbReference type="SAM" id="MobiDB-lite"/>
    </source>
</evidence>
<evidence type="ECO:0000256" key="2">
    <source>
        <dbReference type="ARBA" id="ARBA00022771"/>
    </source>
</evidence>
<dbReference type="EMBL" id="LUGG01000004">
    <property type="protein sequence ID" value="OBZ75474.1"/>
    <property type="molecule type" value="Genomic_DNA"/>
</dbReference>
<evidence type="ECO:0000256" key="1">
    <source>
        <dbReference type="ARBA" id="ARBA00022723"/>
    </source>
</evidence>
<dbReference type="STRING" id="5627.A0A1C7MKB6"/>
<reference evidence="7 8" key="1">
    <citation type="submission" date="2016-03" db="EMBL/GenBank/DDBJ databases">
        <title>Whole genome sequencing of Grifola frondosa 9006-11.</title>
        <authorList>
            <person name="Min B."/>
            <person name="Park H."/>
            <person name="Kim J.-G."/>
            <person name="Cho H."/>
            <person name="Oh Y.-L."/>
            <person name="Kong W.-S."/>
            <person name="Choi I.-G."/>
        </authorList>
    </citation>
    <scope>NUCLEOTIDE SEQUENCE [LARGE SCALE GENOMIC DNA]</scope>
    <source>
        <strain evidence="7 8">9006-11</strain>
    </source>
</reference>
<keyword evidence="3" id="KW-0862">Zinc</keyword>
<dbReference type="SUPFAM" id="SSF118310">
    <property type="entry name" value="AN1-like Zinc finger"/>
    <property type="match status" value="2"/>
</dbReference>
<dbReference type="PANTHER" id="PTHR14677">
    <property type="entry name" value="ARSENITE INDUCUBLE RNA ASSOCIATED PROTEIN AIP-1-RELATED"/>
    <property type="match status" value="1"/>
</dbReference>
<keyword evidence="2 4" id="KW-0863">Zinc-finger</keyword>
<evidence type="ECO:0000256" key="4">
    <source>
        <dbReference type="PROSITE-ProRule" id="PRU00449"/>
    </source>
</evidence>
<organism evidence="7 8">
    <name type="scientific">Grifola frondosa</name>
    <name type="common">Maitake</name>
    <name type="synonym">Polyporus frondosus</name>
    <dbReference type="NCBI Taxonomy" id="5627"/>
    <lineage>
        <taxon>Eukaryota</taxon>
        <taxon>Fungi</taxon>
        <taxon>Dikarya</taxon>
        <taxon>Basidiomycota</taxon>
        <taxon>Agaricomycotina</taxon>
        <taxon>Agaricomycetes</taxon>
        <taxon>Polyporales</taxon>
        <taxon>Grifolaceae</taxon>
        <taxon>Grifola</taxon>
    </lineage>
</organism>
<dbReference type="GO" id="GO:0005737">
    <property type="term" value="C:cytoplasm"/>
    <property type="evidence" value="ECO:0007669"/>
    <property type="project" value="TreeGrafter"/>
</dbReference>
<comment type="caution">
    <text evidence="7">The sequence shown here is derived from an EMBL/GenBank/DDBJ whole genome shotgun (WGS) entry which is preliminary data.</text>
</comment>